<keyword evidence="4" id="KW-1185">Reference proteome</keyword>
<dbReference type="EMBL" id="JAAGNN010000014">
    <property type="protein sequence ID" value="KAF4080824.1"/>
    <property type="molecule type" value="Genomic_DNA"/>
</dbReference>
<evidence type="ECO:0000313" key="3">
    <source>
        <dbReference type="EMBL" id="KAF4080824.1"/>
    </source>
</evidence>
<reference evidence="3 4" key="1">
    <citation type="submission" date="2020-02" db="EMBL/GenBank/DDBJ databases">
        <title>A chromosome-scale genome assembly of the black bullhead catfish (Ameiurus melas).</title>
        <authorList>
            <person name="Wen M."/>
            <person name="Zham M."/>
            <person name="Cabau C."/>
            <person name="Klopp C."/>
            <person name="Donnadieu C."/>
            <person name="Roques C."/>
            <person name="Bouchez O."/>
            <person name="Lampietro C."/>
            <person name="Jouanno E."/>
            <person name="Herpin A."/>
            <person name="Louis A."/>
            <person name="Berthelot C."/>
            <person name="Parey E."/>
            <person name="Roest-Crollius H."/>
            <person name="Braasch I."/>
            <person name="Postlethwait J."/>
            <person name="Robinson-Rechavi M."/>
            <person name="Echchiki A."/>
            <person name="Begum T."/>
            <person name="Montfort J."/>
            <person name="Schartl M."/>
            <person name="Bobe J."/>
            <person name="Guiguen Y."/>
        </authorList>
    </citation>
    <scope>NUCLEOTIDE SEQUENCE [LARGE SCALE GENOMIC DNA]</scope>
    <source>
        <strain evidence="3">M_S1</strain>
        <tissue evidence="3">Blood</tissue>
    </source>
</reference>
<feature type="coiled-coil region" evidence="1">
    <location>
        <begin position="110"/>
        <end position="179"/>
    </location>
</feature>
<evidence type="ECO:0000256" key="2">
    <source>
        <dbReference type="SAM" id="Phobius"/>
    </source>
</evidence>
<comment type="caution">
    <text evidence="3">The sequence shown here is derived from an EMBL/GenBank/DDBJ whole genome shotgun (WGS) entry which is preliminary data.</text>
</comment>
<gene>
    <name evidence="3" type="ORF">AMELA_G00175710</name>
</gene>
<dbReference type="AlphaFoldDB" id="A0A7J6AD09"/>
<feature type="transmembrane region" description="Helical" evidence="2">
    <location>
        <begin position="185"/>
        <end position="213"/>
    </location>
</feature>
<keyword evidence="2" id="KW-0472">Membrane</keyword>
<keyword evidence="1" id="KW-0175">Coiled coil</keyword>
<sequence length="373" mass="42139">MSKSGKDSHSPAKRRQIVVEIRQHSQTRPLKIKMTQLYSPEVVLKNTAEAVIVPLKDGISTLNEVYQALIGPADVDPVTEQCSNYDYIRQQIVQVHQLLEQSEQTASSGLKILDKNLERLTQDEGKLESEINHTKNTLENLRTEQASSEKLLRDSQGALERAKTNLTSTKQTLQKQKRRKHNAEIVTDVGAGLVVIPIFGWIAGAAMVTAGAVEMAQSDHSIRKAKEEVRKSHAEMKIYQCKVSEYESKISQTRCDISEKDDKLKQTHEEIQKVKKQIESVAEFQEKVRSAVHLLCVLSGRVSVAEHQTRRFILQEPVMKLMEDVMKATEKITGNELLYNNNMPKLLDQLKENSQRLADVCALEENSSKNKTT</sequence>
<proteinExistence type="predicted"/>
<feature type="coiled-coil region" evidence="1">
    <location>
        <begin position="222"/>
        <end position="277"/>
    </location>
</feature>
<name>A0A7J6AD09_AMEME</name>
<accession>A0A7J6AD09</accession>
<keyword evidence="2" id="KW-1133">Transmembrane helix</keyword>
<evidence type="ECO:0000313" key="4">
    <source>
        <dbReference type="Proteomes" id="UP000593565"/>
    </source>
</evidence>
<keyword evidence="2" id="KW-0812">Transmembrane</keyword>
<evidence type="ECO:0000256" key="1">
    <source>
        <dbReference type="SAM" id="Coils"/>
    </source>
</evidence>
<organism evidence="3 4">
    <name type="scientific">Ameiurus melas</name>
    <name type="common">Black bullhead</name>
    <name type="synonym">Silurus melas</name>
    <dbReference type="NCBI Taxonomy" id="219545"/>
    <lineage>
        <taxon>Eukaryota</taxon>
        <taxon>Metazoa</taxon>
        <taxon>Chordata</taxon>
        <taxon>Craniata</taxon>
        <taxon>Vertebrata</taxon>
        <taxon>Euteleostomi</taxon>
        <taxon>Actinopterygii</taxon>
        <taxon>Neopterygii</taxon>
        <taxon>Teleostei</taxon>
        <taxon>Ostariophysi</taxon>
        <taxon>Siluriformes</taxon>
        <taxon>Ictaluridae</taxon>
        <taxon>Ameiurus</taxon>
    </lineage>
</organism>
<protein>
    <submittedName>
        <fullName evidence="3">Uncharacterized protein</fullName>
    </submittedName>
</protein>
<dbReference type="Proteomes" id="UP000593565">
    <property type="component" value="Unassembled WGS sequence"/>
</dbReference>